<proteinExistence type="inferred from homology"/>
<dbReference type="EMBL" id="VWNE01000008">
    <property type="protein sequence ID" value="KAA8484370.1"/>
    <property type="molecule type" value="Genomic_DNA"/>
</dbReference>
<name>A0A4Q0MAI7_9SPHI</name>
<reference evidence="11 12" key="1">
    <citation type="submission" date="2018-12" db="EMBL/GenBank/DDBJ databases">
        <title>The Draft Genome Sequence of the Soil Bacterium Pedobacter tournemirensis R1.</title>
        <authorList>
            <person name="He J."/>
        </authorList>
    </citation>
    <scope>NUCLEOTIDE SEQUENCE [LARGE SCALE GENOMIC DNA]</scope>
    <source>
        <strain evidence="11 12">R1</strain>
    </source>
</reference>
<feature type="transmembrane region" description="Helical" evidence="8">
    <location>
        <begin position="95"/>
        <end position="114"/>
    </location>
</feature>
<reference evidence="10 13" key="2">
    <citation type="submission" date="2019-09" db="EMBL/GenBank/DDBJ databases">
        <title>Pararcticibacter amylolyticus gen. nov., sp. nov., isolated from a rottenly hemp rope, and reclassification of Pedobacter tournemirensis as Pararcticibacter tournemirensis comb. nov.</title>
        <authorList>
            <person name="Cai Y."/>
        </authorList>
    </citation>
    <scope>NUCLEOTIDE SEQUENCE [LARGE SCALE GENOMIC DNA]</scope>
    <source>
        <strain evidence="10 13">TF5-37.2-LB10</strain>
    </source>
</reference>
<dbReference type="PROSITE" id="PS00942">
    <property type="entry name" value="GLPT"/>
    <property type="match status" value="1"/>
</dbReference>
<comment type="similarity">
    <text evidence="2">Belongs to the major facilitator superfamily. Organophosphate:Pi antiporter (OPA) (TC 2.A.1.4) family.</text>
</comment>
<evidence type="ECO:0000256" key="8">
    <source>
        <dbReference type="SAM" id="Phobius"/>
    </source>
</evidence>
<evidence type="ECO:0000256" key="2">
    <source>
        <dbReference type="ARBA" id="ARBA00009598"/>
    </source>
</evidence>
<dbReference type="InterPro" id="IPR011701">
    <property type="entry name" value="MFS"/>
</dbReference>
<dbReference type="InterPro" id="IPR020846">
    <property type="entry name" value="MFS_dom"/>
</dbReference>
<keyword evidence="4 8" id="KW-0812">Transmembrane</keyword>
<organism evidence="11 12">
    <name type="scientific">Arcticibacter tournemirensis</name>
    <dbReference type="NCBI Taxonomy" id="699437"/>
    <lineage>
        <taxon>Bacteria</taxon>
        <taxon>Pseudomonadati</taxon>
        <taxon>Bacteroidota</taxon>
        <taxon>Sphingobacteriia</taxon>
        <taxon>Sphingobacteriales</taxon>
        <taxon>Sphingobacteriaceae</taxon>
        <taxon>Arcticibacter</taxon>
    </lineage>
</organism>
<feature type="transmembrane region" description="Helical" evidence="8">
    <location>
        <begin position="27"/>
        <end position="45"/>
    </location>
</feature>
<keyword evidence="3" id="KW-1003">Cell membrane</keyword>
<dbReference type="GO" id="GO:0005886">
    <property type="term" value="C:plasma membrane"/>
    <property type="evidence" value="ECO:0007669"/>
    <property type="project" value="UniProtKB-SubCell"/>
</dbReference>
<evidence type="ECO:0000256" key="3">
    <source>
        <dbReference type="ARBA" id="ARBA00022475"/>
    </source>
</evidence>
<dbReference type="GO" id="GO:0035435">
    <property type="term" value="P:phosphate ion transmembrane transport"/>
    <property type="evidence" value="ECO:0007669"/>
    <property type="project" value="TreeGrafter"/>
</dbReference>
<feature type="domain" description="Major facilitator superfamily (MFS) profile" evidence="9">
    <location>
        <begin position="27"/>
        <end position="440"/>
    </location>
</feature>
<dbReference type="InterPro" id="IPR021159">
    <property type="entry name" value="Sugar-P_transporter_CS"/>
</dbReference>
<dbReference type="EMBL" id="RXOC01000006">
    <property type="protein sequence ID" value="RXF69819.1"/>
    <property type="molecule type" value="Genomic_DNA"/>
</dbReference>
<keyword evidence="13" id="KW-1185">Reference proteome</keyword>
<comment type="subcellular location">
    <subcellularLocation>
        <location evidence="1">Cell membrane</location>
        <topology evidence="1">Multi-pass membrane protein</topology>
    </subcellularLocation>
</comment>
<dbReference type="Pfam" id="PF07690">
    <property type="entry name" value="MFS_1"/>
    <property type="match status" value="1"/>
</dbReference>
<dbReference type="GO" id="GO:0015169">
    <property type="term" value="F:glycerol-3-phosphate transmembrane transporter activity"/>
    <property type="evidence" value="ECO:0007669"/>
    <property type="project" value="UniProtKB-UniRule"/>
</dbReference>
<evidence type="ECO:0000313" key="13">
    <source>
        <dbReference type="Proteomes" id="UP000322918"/>
    </source>
</evidence>
<dbReference type="InterPro" id="IPR051337">
    <property type="entry name" value="OPA_Antiporter"/>
</dbReference>
<feature type="transmembrane region" description="Helical" evidence="8">
    <location>
        <begin position="255"/>
        <end position="273"/>
    </location>
</feature>
<dbReference type="CDD" id="cd17345">
    <property type="entry name" value="MFS_GlpT"/>
    <property type="match status" value="1"/>
</dbReference>
<sequence>MSFSLFAPAKHKPLLPEKEIDQTYKKLRLQVFAGIFLGYAGYYLVRKNFSMAMPELIEQGFSKGDLGFALSGVSIAYGLSKFLMGNISDRSNARLFLPAGLALSALCMIIMGVFPFATSSIAIMFVLLFINGWFQGMGWPPCGRVVVHWFSQKERGLKMSVWNIAHNVGGGLVGPMAILGLMIFGAWQSNFYFPGIVALVIAVIAYALVRDTPQSCGLPPIEVYKNEKPADYQPSQEQELSAKRIFIDHVFFNRALWYIAFANIFVYLVRYGVLDWAPTYLKEAKGFSLSESGWAYFAYEYAGIPGTIICGWLSDKVFKGRRAPATIIYMVLVFIAVLVYWKNPPGHILIDNIALITIGFLIYGPVMLIGVQALDLVPKKAAGTAAGFTGLFGYLGGAVFANIAIGHVVDKWGWDGGFIVLSSACLLAIVFTAFTWKRELSSIKQ</sequence>
<dbReference type="Proteomes" id="UP000290848">
    <property type="component" value="Unassembled WGS sequence"/>
</dbReference>
<evidence type="ECO:0000313" key="12">
    <source>
        <dbReference type="Proteomes" id="UP000290848"/>
    </source>
</evidence>
<dbReference type="OrthoDB" id="9766638at2"/>
<dbReference type="NCBIfam" id="TIGR00712">
    <property type="entry name" value="glpT"/>
    <property type="match status" value="1"/>
</dbReference>
<feature type="transmembrane region" description="Helical" evidence="8">
    <location>
        <begin position="161"/>
        <end position="185"/>
    </location>
</feature>
<evidence type="ECO:0000256" key="1">
    <source>
        <dbReference type="ARBA" id="ARBA00004651"/>
    </source>
</evidence>
<protein>
    <recommendedName>
        <fullName evidence="7">Glycerol-3-phosphate transporter</fullName>
    </recommendedName>
</protein>
<dbReference type="Gene3D" id="1.20.1250.20">
    <property type="entry name" value="MFS general substrate transporter like domains"/>
    <property type="match status" value="2"/>
</dbReference>
<dbReference type="FunFam" id="1.20.1250.20:FF:000007">
    <property type="entry name" value="Glycerol-3-phosphate transporter"/>
    <property type="match status" value="1"/>
</dbReference>
<keyword evidence="5 8" id="KW-1133">Transmembrane helix</keyword>
<gene>
    <name evidence="11" type="primary">glpT</name>
    <name evidence="11" type="ORF">EKH83_11260</name>
    <name evidence="10" type="ORF">F1649_06240</name>
</gene>
<evidence type="ECO:0000256" key="4">
    <source>
        <dbReference type="ARBA" id="ARBA00022692"/>
    </source>
</evidence>
<accession>A0A4Q0MAI7</accession>
<evidence type="ECO:0000256" key="5">
    <source>
        <dbReference type="ARBA" id="ARBA00022989"/>
    </source>
</evidence>
<dbReference type="GO" id="GO:0061513">
    <property type="term" value="F:glucose 6-phosphate:phosphate antiporter activity"/>
    <property type="evidence" value="ECO:0007669"/>
    <property type="project" value="TreeGrafter"/>
</dbReference>
<keyword evidence="6 8" id="KW-0472">Membrane</keyword>
<evidence type="ECO:0000256" key="7">
    <source>
        <dbReference type="NCBIfam" id="TIGR00712"/>
    </source>
</evidence>
<dbReference type="PANTHER" id="PTHR43826:SF6">
    <property type="entry name" value="GLYCEROL-3-PHOSPHATE TRANSPORTER"/>
    <property type="match status" value="1"/>
</dbReference>
<feature type="transmembrane region" description="Helical" evidence="8">
    <location>
        <begin position="325"/>
        <end position="341"/>
    </location>
</feature>
<feature type="transmembrane region" description="Helical" evidence="8">
    <location>
        <begin position="191"/>
        <end position="209"/>
    </location>
</feature>
<dbReference type="PANTHER" id="PTHR43826">
    <property type="entry name" value="GLUCOSE-6-PHOSPHATE EXCHANGER SLC37A4"/>
    <property type="match status" value="1"/>
</dbReference>
<comment type="caution">
    <text evidence="11">The sequence shown here is derived from an EMBL/GenBank/DDBJ whole genome shotgun (WGS) entry which is preliminary data.</text>
</comment>
<dbReference type="PIRSF" id="PIRSF002808">
    <property type="entry name" value="Hexose_phosphate_transp"/>
    <property type="match status" value="1"/>
</dbReference>
<dbReference type="InterPro" id="IPR000849">
    <property type="entry name" value="Sugar_P_transporter"/>
</dbReference>
<feature type="transmembrane region" description="Helical" evidence="8">
    <location>
        <begin position="353"/>
        <end position="374"/>
    </location>
</feature>
<feature type="transmembrane region" description="Helical" evidence="8">
    <location>
        <begin position="120"/>
        <end position="140"/>
    </location>
</feature>
<dbReference type="RefSeq" id="WP_128769521.1">
    <property type="nucleotide sequence ID" value="NZ_RXOC01000006.1"/>
</dbReference>
<feature type="transmembrane region" description="Helical" evidence="8">
    <location>
        <begin position="417"/>
        <end position="436"/>
    </location>
</feature>
<dbReference type="SUPFAM" id="SSF103473">
    <property type="entry name" value="MFS general substrate transporter"/>
    <property type="match status" value="1"/>
</dbReference>
<dbReference type="AlphaFoldDB" id="A0A4Q0MAI7"/>
<dbReference type="Proteomes" id="UP000322918">
    <property type="component" value="Unassembled WGS sequence"/>
</dbReference>
<evidence type="ECO:0000313" key="11">
    <source>
        <dbReference type="EMBL" id="RXF69819.1"/>
    </source>
</evidence>
<evidence type="ECO:0000313" key="10">
    <source>
        <dbReference type="EMBL" id="KAA8484370.1"/>
    </source>
</evidence>
<feature type="transmembrane region" description="Helical" evidence="8">
    <location>
        <begin position="65"/>
        <end position="83"/>
    </location>
</feature>
<dbReference type="InterPro" id="IPR036259">
    <property type="entry name" value="MFS_trans_sf"/>
</dbReference>
<feature type="transmembrane region" description="Helical" evidence="8">
    <location>
        <begin position="293"/>
        <end position="313"/>
    </location>
</feature>
<evidence type="ECO:0000259" key="9">
    <source>
        <dbReference type="PROSITE" id="PS50850"/>
    </source>
</evidence>
<evidence type="ECO:0000256" key="6">
    <source>
        <dbReference type="ARBA" id="ARBA00023136"/>
    </source>
</evidence>
<dbReference type="PROSITE" id="PS50850">
    <property type="entry name" value="MFS"/>
    <property type="match status" value="1"/>
</dbReference>
<dbReference type="NCBIfam" id="TIGR00881">
    <property type="entry name" value="2A0104"/>
    <property type="match status" value="1"/>
</dbReference>
<dbReference type="InterPro" id="IPR005267">
    <property type="entry name" value="G3P_transporter"/>
</dbReference>
<feature type="transmembrane region" description="Helical" evidence="8">
    <location>
        <begin position="386"/>
        <end position="405"/>
    </location>
</feature>